<organism evidence="1 2">
    <name type="scientific">Agaribacter flavus</name>
    <dbReference type="NCBI Taxonomy" id="1902781"/>
    <lineage>
        <taxon>Bacteria</taxon>
        <taxon>Pseudomonadati</taxon>
        <taxon>Pseudomonadota</taxon>
        <taxon>Gammaproteobacteria</taxon>
        <taxon>Alteromonadales</taxon>
        <taxon>Alteromonadaceae</taxon>
        <taxon>Agaribacter</taxon>
    </lineage>
</organism>
<accession>A0ABV7FPQ2</accession>
<reference evidence="2" key="1">
    <citation type="journal article" date="2019" name="Int. J. Syst. Evol. Microbiol.">
        <title>The Global Catalogue of Microorganisms (GCM) 10K type strain sequencing project: providing services to taxonomists for standard genome sequencing and annotation.</title>
        <authorList>
            <consortium name="The Broad Institute Genomics Platform"/>
            <consortium name="The Broad Institute Genome Sequencing Center for Infectious Disease"/>
            <person name="Wu L."/>
            <person name="Ma J."/>
        </authorList>
    </citation>
    <scope>NUCLEOTIDE SEQUENCE [LARGE SCALE GENOMIC DNA]</scope>
    <source>
        <strain evidence="2">KCTC 52473</strain>
    </source>
</reference>
<dbReference type="EMBL" id="JBHRSW010000007">
    <property type="protein sequence ID" value="MFC3121115.1"/>
    <property type="molecule type" value="Genomic_DNA"/>
</dbReference>
<proteinExistence type="predicted"/>
<protein>
    <submittedName>
        <fullName evidence="1">Uncharacterized protein</fullName>
    </submittedName>
</protein>
<sequence>MVLPRKIHRAFVLVVVDGEDIDFGDFTGVFDVKDFIGDFIIGQVDNASIIEVKARQRGNAKTAVEVVVVVVFNPRLGELI</sequence>
<dbReference type="Proteomes" id="UP001595478">
    <property type="component" value="Unassembled WGS sequence"/>
</dbReference>
<dbReference type="RefSeq" id="WP_376919254.1">
    <property type="nucleotide sequence ID" value="NZ_JBHRSW010000007.1"/>
</dbReference>
<evidence type="ECO:0000313" key="1">
    <source>
        <dbReference type="EMBL" id="MFC3121115.1"/>
    </source>
</evidence>
<gene>
    <name evidence="1" type="ORF">ACFOHL_05750</name>
</gene>
<evidence type="ECO:0000313" key="2">
    <source>
        <dbReference type="Proteomes" id="UP001595478"/>
    </source>
</evidence>
<keyword evidence="2" id="KW-1185">Reference proteome</keyword>
<comment type="caution">
    <text evidence="1">The sequence shown here is derived from an EMBL/GenBank/DDBJ whole genome shotgun (WGS) entry which is preliminary data.</text>
</comment>
<name>A0ABV7FPQ2_9ALTE</name>